<reference evidence="5" key="1">
    <citation type="submission" date="2020-01" db="EMBL/GenBank/DDBJ databases">
        <authorList>
            <consortium name="DOE Joint Genome Institute"/>
            <person name="Haridas S."/>
            <person name="Albert R."/>
            <person name="Binder M."/>
            <person name="Bloem J."/>
            <person name="Labutti K."/>
            <person name="Salamov A."/>
            <person name="Andreopoulos B."/>
            <person name="Baker S.E."/>
            <person name="Barry K."/>
            <person name="Bills G."/>
            <person name="Bluhm B.H."/>
            <person name="Cannon C."/>
            <person name="Castanera R."/>
            <person name="Culley D.E."/>
            <person name="Daum C."/>
            <person name="Ezra D."/>
            <person name="Gonzalez J.B."/>
            <person name="Henrissat B."/>
            <person name="Kuo A."/>
            <person name="Liang C."/>
            <person name="Lipzen A."/>
            <person name="Lutzoni F."/>
            <person name="Magnuson J."/>
            <person name="Mondo S."/>
            <person name="Nolan M."/>
            <person name="Ohm R."/>
            <person name="Pangilinan J."/>
            <person name="Park H.-J."/>
            <person name="Ramirez L."/>
            <person name="Alfaro M."/>
            <person name="Sun H."/>
            <person name="Tritt A."/>
            <person name="Yoshinaga Y."/>
            <person name="Zwiers L.-H."/>
            <person name="Turgeon B.G."/>
            <person name="Goodwin S.B."/>
            <person name="Spatafora J.W."/>
            <person name="Crous P.W."/>
            <person name="Grigoriev I.V."/>
        </authorList>
    </citation>
    <scope>NUCLEOTIDE SEQUENCE</scope>
    <source>
        <strain evidence="5">CBS 342.82</strain>
    </source>
</reference>
<dbReference type="PANTHER" id="PTHR35395">
    <property type="entry name" value="DUF6536 DOMAIN-CONTAINING PROTEIN"/>
    <property type="match status" value="1"/>
</dbReference>
<keyword evidence="4" id="KW-1185">Reference proteome</keyword>
<dbReference type="Pfam" id="PF20163">
    <property type="entry name" value="DUF6536"/>
    <property type="match status" value="1"/>
</dbReference>
<dbReference type="Proteomes" id="UP000504637">
    <property type="component" value="Unplaced"/>
</dbReference>
<evidence type="ECO:0000256" key="1">
    <source>
        <dbReference type="SAM" id="MobiDB-lite"/>
    </source>
</evidence>
<evidence type="ECO:0000313" key="5">
    <source>
        <dbReference type="RefSeq" id="XP_033455404.1"/>
    </source>
</evidence>
<evidence type="ECO:0000256" key="2">
    <source>
        <dbReference type="SAM" id="Phobius"/>
    </source>
</evidence>
<protein>
    <recommendedName>
        <fullName evidence="3">DUF6536 domain-containing protein</fullName>
    </recommendedName>
</protein>
<keyword evidence="2" id="KW-0812">Transmembrane</keyword>
<name>A0A6J3LRX0_9PEZI</name>
<dbReference type="InterPro" id="IPR046623">
    <property type="entry name" value="DUF6536"/>
</dbReference>
<accession>A0A6J3LRX0</accession>
<gene>
    <name evidence="5" type="ORF">K489DRAFT_413837</name>
</gene>
<feature type="region of interest" description="Disordered" evidence="1">
    <location>
        <begin position="1"/>
        <end position="28"/>
    </location>
</feature>
<feature type="transmembrane region" description="Helical" evidence="2">
    <location>
        <begin position="103"/>
        <end position="124"/>
    </location>
</feature>
<organism evidence="5">
    <name type="scientific">Dissoconium aciculare CBS 342.82</name>
    <dbReference type="NCBI Taxonomy" id="1314786"/>
    <lineage>
        <taxon>Eukaryota</taxon>
        <taxon>Fungi</taxon>
        <taxon>Dikarya</taxon>
        <taxon>Ascomycota</taxon>
        <taxon>Pezizomycotina</taxon>
        <taxon>Dothideomycetes</taxon>
        <taxon>Dothideomycetidae</taxon>
        <taxon>Mycosphaerellales</taxon>
        <taxon>Dissoconiaceae</taxon>
        <taxon>Dissoconium</taxon>
    </lineage>
</organism>
<feature type="transmembrane region" description="Helical" evidence="2">
    <location>
        <begin position="711"/>
        <end position="734"/>
    </location>
</feature>
<reference evidence="5" key="2">
    <citation type="submission" date="2020-04" db="EMBL/GenBank/DDBJ databases">
        <authorList>
            <consortium name="NCBI Genome Project"/>
        </authorList>
    </citation>
    <scope>NUCLEOTIDE SEQUENCE</scope>
    <source>
        <strain evidence="5">CBS 342.82</strain>
    </source>
</reference>
<feature type="transmembrane region" description="Helical" evidence="2">
    <location>
        <begin position="672"/>
        <end position="691"/>
    </location>
</feature>
<feature type="domain" description="DUF6536" evidence="3">
    <location>
        <begin position="101"/>
        <end position="251"/>
    </location>
</feature>
<keyword evidence="2" id="KW-1133">Transmembrane helix</keyword>
<feature type="transmembrane region" description="Helical" evidence="2">
    <location>
        <begin position="212"/>
        <end position="234"/>
    </location>
</feature>
<reference evidence="5" key="3">
    <citation type="submission" date="2025-08" db="UniProtKB">
        <authorList>
            <consortium name="RefSeq"/>
        </authorList>
    </citation>
    <scope>IDENTIFICATION</scope>
    <source>
        <strain evidence="5">CBS 342.82</strain>
    </source>
</reference>
<evidence type="ECO:0000313" key="4">
    <source>
        <dbReference type="Proteomes" id="UP000504637"/>
    </source>
</evidence>
<dbReference type="PANTHER" id="PTHR35395:SF1">
    <property type="entry name" value="DUF6536 DOMAIN-CONTAINING PROTEIN"/>
    <property type="match status" value="1"/>
</dbReference>
<dbReference type="AlphaFoldDB" id="A0A6J3LRX0"/>
<dbReference type="GeneID" id="54365891"/>
<evidence type="ECO:0000259" key="3">
    <source>
        <dbReference type="Pfam" id="PF20163"/>
    </source>
</evidence>
<keyword evidence="2" id="KW-0472">Membrane</keyword>
<sequence>MEANQSLHPEGRDDPASFHSPPPTPSGCEIDPTVIESSQLSLGPNDLDELRPLAVTTELRLPRTQQTRSTLSRIFKIPATLRTGTAAWRLPLSQLAGQTRLGIFWNCITGLLGFTWTVEALYALGSNQHRRTAADNIVWRTGDCNEISHLNTFIHALVNVAATGLLGNSLYWMQVLSAPNTSQVREFHARGQSLKIGGSSFRAAWRLHWWRFVLWLLIGASSVLMHFAVNAAVFTASPYVVYPMVGVTSDWRSAEQDWETNNAHAGIGVLGVQRSLEWKNSTGYPSIFQIPQRMQTFERIDKSKCIDYFISPLNTTRELVLVLDRTSSKSNASGSSLLLGDFRVFSTDNFRRAPNWICYIAKAKRVTSRQEDFPCTREWANEFQDTWQVRTPYMPLRDQGVFPIFNVSHCLVGEVADQSTRCSLLFDHDLLIFSVVCIMLQFGTVLIIVLFCRTGALVHWGDLVAECLRGKILPAVELEKSDKRWSKRSTVRKGTAIWPNKRSFWIHAVPVGHWIFFATTRYDVILPLRDYFPSLKHTIDKNITRASAIVANFPQVALSFMYVASLKVLNRQHIAHAFLKYITIPKNLRVSDPEIDLSTAKGEPTLSTQLKRPHVLLWKQLKWLWSQCVTLWMWLRRKPIERNPPSTEFLFQRQQHLTLPDKYQYSLVLAKVALHWAFSQSIFVLGITTWGPGPAGVHLVDFDSAAIGWSAMGIMISIILGCCVFVFLLAHGIFQRRMILRISRYNA</sequence>
<proteinExistence type="predicted"/>
<dbReference type="RefSeq" id="XP_033455404.1">
    <property type="nucleotide sequence ID" value="XM_033608092.1"/>
</dbReference>
<feature type="transmembrane region" description="Helical" evidence="2">
    <location>
        <begin position="430"/>
        <end position="452"/>
    </location>
</feature>
<dbReference type="OrthoDB" id="5429634at2759"/>